<feature type="binding site" evidence="5">
    <location>
        <position position="294"/>
    </location>
    <ligand>
        <name>NAD(+)</name>
        <dbReference type="ChEBI" id="CHEBI:57540"/>
    </ligand>
</feature>
<dbReference type="eggNOG" id="COG1249">
    <property type="taxonomic scope" value="Bacteria"/>
</dbReference>
<comment type="similarity">
    <text evidence="1">Belongs to the class-I pyridine nucleotide-disulfide oxidoreductase family.</text>
</comment>
<dbReference type="InterPro" id="IPR001100">
    <property type="entry name" value="Pyr_nuc-diS_OxRdtase"/>
</dbReference>
<sequence>MPAHFLPYGLLCRRGHAALVQHGTVMDILHTDIAVIGAGTAGLAAYRAARAAGKRALLIEGGPYGTTCARVGCMPSKLLIAAAEAAHSAAHTAPFGVHIDGAVRVDGRAVMERVRRERDRFVGFVLEGVENIPAEDKLAGYARFVSDTVLRVDERVEVRAASVVIATGSRPSVPPPFLALGDRLVVNDDVFAWQDLPRSVAVFGPGVIGLELGQALARLGVRVRVFGVSGSLGGLGDPVVRQRARRSFQDEFYLDPDARVLSTTRVGDQVEVRYVALDNTERTELFDYALVATGRRPNVDGLDLHHTSLARDARGVPEFNRNTLQAGAAPIFIAGDANADAPLLHEAADEGRIAGANAARYPDVQPGLRRAGLAVVFSDPQIAMVGTPYARLPQGGFVTGEVDFGDQGRSRVMLKNKGILHVYADNETGQFLGAEMVGPAAEHIGHLLAWAAQQQLTVARMLDMPFYHPVVEEGLRTALRDAAARLQEVRQAQRQAA</sequence>
<dbReference type="Proteomes" id="UP000001225">
    <property type="component" value="Chromosome"/>
</dbReference>
<dbReference type="Gene3D" id="3.50.50.60">
    <property type="entry name" value="FAD/NAD(P)-binding domain"/>
    <property type="match status" value="3"/>
</dbReference>
<feature type="binding site" evidence="5">
    <location>
        <position position="336"/>
    </location>
    <ligand>
        <name>FAD</name>
        <dbReference type="ChEBI" id="CHEBI:57692"/>
    </ligand>
</feature>
<dbReference type="STRING" id="94624.Bpet2538"/>
<dbReference type="AlphaFoldDB" id="A9INX2"/>
<evidence type="ECO:0000313" key="10">
    <source>
        <dbReference type="Proteomes" id="UP000001225"/>
    </source>
</evidence>
<evidence type="ECO:0000259" key="8">
    <source>
        <dbReference type="Pfam" id="PF07992"/>
    </source>
</evidence>
<comment type="cofactor">
    <cofactor evidence="5">
        <name>FAD</name>
        <dbReference type="ChEBI" id="CHEBI:57692"/>
    </cofactor>
    <text evidence="5">Binds 1 FAD per subunit.</text>
</comment>
<dbReference type="Pfam" id="PF02852">
    <property type="entry name" value="Pyr_redox_dim"/>
    <property type="match status" value="1"/>
</dbReference>
<feature type="domain" description="FAD/NAD(P)-binding" evidence="8">
    <location>
        <begin position="32"/>
        <end position="351"/>
    </location>
</feature>
<organism evidence="9 10">
    <name type="scientific">Bordetella petrii (strain ATCC BAA-461 / DSM 12804 / CCUG 43448 / CIP 107267 / Se-1111R)</name>
    <dbReference type="NCBI Taxonomy" id="340100"/>
    <lineage>
        <taxon>Bacteria</taxon>
        <taxon>Pseudomonadati</taxon>
        <taxon>Pseudomonadota</taxon>
        <taxon>Betaproteobacteria</taxon>
        <taxon>Burkholderiales</taxon>
        <taxon>Alcaligenaceae</taxon>
        <taxon>Bordetella</taxon>
    </lineage>
</organism>
<keyword evidence="5" id="KW-0547">Nucleotide-binding</keyword>
<protein>
    <submittedName>
        <fullName evidence="9">Dihydrolipoyl dehydrogenase</fullName>
        <ecNumber evidence="9">1.8.1.4</ecNumber>
    </submittedName>
</protein>
<keyword evidence="5" id="KW-0520">NAD</keyword>
<evidence type="ECO:0000256" key="5">
    <source>
        <dbReference type="PIRSR" id="PIRSR000350-3"/>
    </source>
</evidence>
<dbReference type="KEGG" id="bpt:Bpet2538"/>
<feature type="binding site" evidence="5">
    <location>
        <position position="77"/>
    </location>
    <ligand>
        <name>FAD</name>
        <dbReference type="ChEBI" id="CHEBI:57692"/>
    </ligand>
</feature>
<dbReference type="PANTHER" id="PTHR43014">
    <property type="entry name" value="MERCURIC REDUCTASE"/>
    <property type="match status" value="1"/>
</dbReference>
<feature type="active site" description="Proton acceptor" evidence="4">
    <location>
        <position position="468"/>
    </location>
</feature>
<dbReference type="InterPro" id="IPR036324">
    <property type="entry name" value="Mn/Fe_SOD_N_sf"/>
</dbReference>
<dbReference type="GO" id="GO:0003955">
    <property type="term" value="F:NAD(P)H dehydrogenase (quinone) activity"/>
    <property type="evidence" value="ECO:0007669"/>
    <property type="project" value="TreeGrafter"/>
</dbReference>
<reference evidence="9 10" key="1">
    <citation type="journal article" date="2008" name="BMC Genomics">
        <title>The missing link: Bordetella petrii is endowed with both the metabolic versatility of environmental bacteria and virulence traits of pathogenic Bordetellae.</title>
        <authorList>
            <person name="Gross R."/>
            <person name="Guzman C.A."/>
            <person name="Sebaihia M."/>
            <person name="Martins Dos Santos V.A."/>
            <person name="Pieper D.H."/>
            <person name="Koebnik R."/>
            <person name="Lechner M."/>
            <person name="Bartels D."/>
            <person name="Buhrmester J."/>
            <person name="Choudhuri J.V."/>
            <person name="Ebensen T."/>
            <person name="Gaigalat L."/>
            <person name="Herrmann S."/>
            <person name="Khachane A.N."/>
            <person name="Larisch C."/>
            <person name="Link S."/>
            <person name="Linke B."/>
            <person name="Meyer F."/>
            <person name="Mormann S."/>
            <person name="Nakunst D."/>
            <person name="Rueckert C."/>
            <person name="Schneiker-Bekel S."/>
            <person name="Schulze K."/>
            <person name="Vorhoelter F.J."/>
            <person name="Yevsa T."/>
            <person name="Engle J.T."/>
            <person name="Goldman W.E."/>
            <person name="Puehler A."/>
            <person name="Goebel U.B."/>
            <person name="Goesmann A."/>
            <person name="Bloecker H."/>
            <person name="Kaiser O."/>
            <person name="Martinez-Arias R."/>
        </authorList>
    </citation>
    <scope>NUCLEOTIDE SEQUENCE [LARGE SCALE GENOMIC DNA]</scope>
    <source>
        <strain evidence="10">ATCC BAA-461 / DSM 12804 / CCUG 43448 / CIP 107267 / Se-1111R</strain>
    </source>
</reference>
<dbReference type="SUPFAM" id="SSF55424">
    <property type="entry name" value="FAD/NAD-linked reductases, dimerisation (C-terminal) domain"/>
    <property type="match status" value="1"/>
</dbReference>
<dbReference type="Gene3D" id="1.10.287.990">
    <property type="entry name" value="Fe,Mn superoxide dismutase (SOD) domain"/>
    <property type="match status" value="1"/>
</dbReference>
<dbReference type="PIRSF" id="PIRSF000350">
    <property type="entry name" value="Mercury_reductase_MerA"/>
    <property type="match status" value="1"/>
</dbReference>
<feature type="binding site" evidence="5">
    <location>
        <begin position="167"/>
        <end position="169"/>
    </location>
    <ligand>
        <name>FAD</name>
        <dbReference type="ChEBI" id="CHEBI:57692"/>
    </ligand>
</feature>
<evidence type="ECO:0000256" key="3">
    <source>
        <dbReference type="ARBA" id="ARBA00022827"/>
    </source>
</evidence>
<dbReference type="GO" id="GO:0050660">
    <property type="term" value="F:flavin adenine dinucleotide binding"/>
    <property type="evidence" value="ECO:0007669"/>
    <property type="project" value="TreeGrafter"/>
</dbReference>
<dbReference type="InterPro" id="IPR023753">
    <property type="entry name" value="FAD/NAD-binding_dom"/>
</dbReference>
<feature type="domain" description="Pyridine nucleotide-disulphide oxidoreductase dimerisation" evidence="7">
    <location>
        <begin position="374"/>
        <end position="478"/>
    </location>
</feature>
<dbReference type="GO" id="GO:0004148">
    <property type="term" value="F:dihydrolipoyl dehydrogenase (NADH) activity"/>
    <property type="evidence" value="ECO:0007669"/>
    <property type="project" value="UniProtKB-EC"/>
</dbReference>
<feature type="disulfide bond" description="Redox-active" evidence="6">
    <location>
        <begin position="68"/>
        <end position="73"/>
    </location>
</feature>
<gene>
    <name evidence="9" type="primary">pdhD</name>
    <name evidence="9" type="ordered locus">Bpet2538</name>
</gene>
<keyword evidence="10" id="KW-1185">Reference proteome</keyword>
<proteinExistence type="inferred from homology"/>
<evidence type="ECO:0000256" key="2">
    <source>
        <dbReference type="ARBA" id="ARBA00022630"/>
    </source>
</evidence>
<dbReference type="NCBIfam" id="NF004939">
    <property type="entry name" value="PRK06292.1-1"/>
    <property type="match status" value="1"/>
</dbReference>
<dbReference type="PRINTS" id="PR00368">
    <property type="entry name" value="FADPNR"/>
</dbReference>
<dbReference type="InterPro" id="IPR036188">
    <property type="entry name" value="FAD/NAD-bd_sf"/>
</dbReference>
<dbReference type="SUPFAM" id="SSF51905">
    <property type="entry name" value="FAD/NAD(P)-binding domain"/>
    <property type="match status" value="1"/>
</dbReference>
<dbReference type="InterPro" id="IPR016156">
    <property type="entry name" value="FAD/NAD-linked_Rdtase_dimer_sf"/>
</dbReference>
<dbReference type="EC" id="1.8.1.4" evidence="9"/>
<evidence type="ECO:0000256" key="4">
    <source>
        <dbReference type="PIRSR" id="PIRSR000350-2"/>
    </source>
</evidence>
<accession>A9INX2</accession>
<evidence type="ECO:0000259" key="7">
    <source>
        <dbReference type="Pfam" id="PF02852"/>
    </source>
</evidence>
<dbReference type="EMBL" id="AM902716">
    <property type="protein sequence ID" value="CAP42880.1"/>
    <property type="molecule type" value="Genomic_DNA"/>
</dbReference>
<dbReference type="PANTHER" id="PTHR43014:SF4">
    <property type="entry name" value="PYRIDINE NUCLEOTIDE-DISULFIDE OXIDOREDUCTASE RCLA-RELATED"/>
    <property type="match status" value="1"/>
</dbReference>
<keyword evidence="3 5" id="KW-0274">FAD</keyword>
<name>A9INX2_BORPD</name>
<dbReference type="Gene3D" id="3.30.390.30">
    <property type="match status" value="1"/>
</dbReference>
<evidence type="ECO:0000313" key="9">
    <source>
        <dbReference type="EMBL" id="CAP42880.1"/>
    </source>
</evidence>
<dbReference type="InterPro" id="IPR004099">
    <property type="entry name" value="Pyr_nucl-diS_OxRdtase_dimer"/>
</dbReference>
<dbReference type="PRINTS" id="PR00411">
    <property type="entry name" value="PNDRDTASEI"/>
</dbReference>
<evidence type="ECO:0000256" key="6">
    <source>
        <dbReference type="PIRSR" id="PIRSR000350-4"/>
    </source>
</evidence>
<dbReference type="Pfam" id="PF07992">
    <property type="entry name" value="Pyr_redox_2"/>
    <property type="match status" value="1"/>
</dbReference>
<keyword evidence="2" id="KW-0285">Flavoprotein</keyword>
<feature type="binding site" evidence="5">
    <location>
        <begin position="204"/>
        <end position="211"/>
    </location>
    <ligand>
        <name>NAD(+)</name>
        <dbReference type="ChEBI" id="CHEBI:57540"/>
    </ligand>
</feature>
<keyword evidence="9" id="KW-0560">Oxidoreductase</keyword>
<evidence type="ECO:0000256" key="1">
    <source>
        <dbReference type="ARBA" id="ARBA00007532"/>
    </source>
</evidence>